<feature type="domain" description="DUF5641" evidence="1">
    <location>
        <begin position="20"/>
        <end position="109"/>
    </location>
</feature>
<dbReference type="Pfam" id="PF18701">
    <property type="entry name" value="DUF5641"/>
    <property type="match status" value="1"/>
</dbReference>
<proteinExistence type="predicted"/>
<reference evidence="2" key="1">
    <citation type="submission" date="2020-08" db="EMBL/GenBank/DDBJ databases">
        <title>Multicomponent nature underlies the extraordinary mechanical properties of spider dragline silk.</title>
        <authorList>
            <person name="Kono N."/>
            <person name="Nakamura H."/>
            <person name="Mori M."/>
            <person name="Yoshida Y."/>
            <person name="Ohtoshi R."/>
            <person name="Malay A.D."/>
            <person name="Moran D.A.P."/>
            <person name="Tomita M."/>
            <person name="Numata K."/>
            <person name="Arakawa K."/>
        </authorList>
    </citation>
    <scope>NUCLEOTIDE SEQUENCE</scope>
</reference>
<evidence type="ECO:0000313" key="3">
    <source>
        <dbReference type="Proteomes" id="UP000887013"/>
    </source>
</evidence>
<protein>
    <submittedName>
        <fullName evidence="2">Integrase catalytic domain-containing protein</fullName>
    </submittedName>
</protein>
<dbReference type="Proteomes" id="UP000887013">
    <property type="component" value="Unassembled WGS sequence"/>
</dbReference>
<keyword evidence="3" id="KW-1185">Reference proteome</keyword>
<sequence length="113" mass="13188">ILVIEPSRKENLSGRMLYQNKLLHNIWAKWKNNYSMQLRKAHNYVNPSPEKDLKREDIVLLLEGINKSKYLWPLGIIEDVIIGRDGHTRSSLLPTAKGESKRLIQLIYPLEII</sequence>
<evidence type="ECO:0000259" key="1">
    <source>
        <dbReference type="Pfam" id="PF18701"/>
    </source>
</evidence>
<evidence type="ECO:0000313" key="2">
    <source>
        <dbReference type="EMBL" id="GFT73315.1"/>
    </source>
</evidence>
<comment type="caution">
    <text evidence="2">The sequence shown here is derived from an EMBL/GenBank/DDBJ whole genome shotgun (WGS) entry which is preliminary data.</text>
</comment>
<dbReference type="AlphaFoldDB" id="A0A8X6U2Y7"/>
<accession>A0A8X6U2Y7</accession>
<organism evidence="2 3">
    <name type="scientific">Nephila pilipes</name>
    <name type="common">Giant wood spider</name>
    <name type="synonym">Nephila maculata</name>
    <dbReference type="NCBI Taxonomy" id="299642"/>
    <lineage>
        <taxon>Eukaryota</taxon>
        <taxon>Metazoa</taxon>
        <taxon>Ecdysozoa</taxon>
        <taxon>Arthropoda</taxon>
        <taxon>Chelicerata</taxon>
        <taxon>Arachnida</taxon>
        <taxon>Araneae</taxon>
        <taxon>Araneomorphae</taxon>
        <taxon>Entelegynae</taxon>
        <taxon>Araneoidea</taxon>
        <taxon>Nephilidae</taxon>
        <taxon>Nephila</taxon>
    </lineage>
</organism>
<name>A0A8X6U2Y7_NEPPI</name>
<dbReference type="InterPro" id="IPR040676">
    <property type="entry name" value="DUF5641"/>
</dbReference>
<dbReference type="OrthoDB" id="6020750at2759"/>
<feature type="non-terminal residue" evidence="2">
    <location>
        <position position="1"/>
    </location>
</feature>
<gene>
    <name evidence="2" type="primary">AVEN_54003_1</name>
    <name evidence="2" type="ORF">NPIL_524851</name>
</gene>
<dbReference type="EMBL" id="BMAW01070448">
    <property type="protein sequence ID" value="GFT73315.1"/>
    <property type="molecule type" value="Genomic_DNA"/>
</dbReference>